<name>A0A8H3J0I8_9LECA</name>
<proteinExistence type="predicted"/>
<feature type="compositionally biased region" description="Polar residues" evidence="1">
    <location>
        <begin position="41"/>
        <end position="55"/>
    </location>
</feature>
<feature type="compositionally biased region" description="Polar residues" evidence="1">
    <location>
        <begin position="570"/>
        <end position="583"/>
    </location>
</feature>
<feature type="region of interest" description="Disordered" evidence="1">
    <location>
        <begin position="1"/>
        <end position="71"/>
    </location>
</feature>
<feature type="region of interest" description="Disordered" evidence="1">
    <location>
        <begin position="465"/>
        <end position="498"/>
    </location>
</feature>
<dbReference type="PANTHER" id="PTHR35392:SF2">
    <property type="entry name" value="ZN(II)2CYS6 TRANSCRIPTION FACTOR (EUROFUNG)"/>
    <property type="match status" value="1"/>
</dbReference>
<reference evidence="2" key="1">
    <citation type="submission" date="2021-03" db="EMBL/GenBank/DDBJ databases">
        <authorList>
            <person name="Tagirdzhanova G."/>
        </authorList>
    </citation>
    <scope>NUCLEOTIDE SEQUENCE</scope>
</reference>
<dbReference type="GO" id="GO:0000981">
    <property type="term" value="F:DNA-binding transcription factor activity, RNA polymerase II-specific"/>
    <property type="evidence" value="ECO:0007669"/>
    <property type="project" value="InterPro"/>
</dbReference>
<keyword evidence="3" id="KW-1185">Reference proteome</keyword>
<evidence type="ECO:0008006" key="4">
    <source>
        <dbReference type="Google" id="ProtNLM"/>
    </source>
</evidence>
<accession>A0A8H3J0I8</accession>
<feature type="compositionally biased region" description="Low complexity" evidence="1">
    <location>
        <begin position="553"/>
        <end position="569"/>
    </location>
</feature>
<dbReference type="OrthoDB" id="5372082at2759"/>
<dbReference type="InterPro" id="IPR036864">
    <property type="entry name" value="Zn2-C6_fun-type_DNA-bd_sf"/>
</dbReference>
<comment type="caution">
    <text evidence="2">The sequence shown here is derived from an EMBL/GenBank/DDBJ whole genome shotgun (WGS) entry which is preliminary data.</text>
</comment>
<evidence type="ECO:0000313" key="3">
    <source>
        <dbReference type="Proteomes" id="UP000664534"/>
    </source>
</evidence>
<organism evidence="2 3">
    <name type="scientific">Imshaugia aleurites</name>
    <dbReference type="NCBI Taxonomy" id="172621"/>
    <lineage>
        <taxon>Eukaryota</taxon>
        <taxon>Fungi</taxon>
        <taxon>Dikarya</taxon>
        <taxon>Ascomycota</taxon>
        <taxon>Pezizomycotina</taxon>
        <taxon>Lecanoromycetes</taxon>
        <taxon>OSLEUM clade</taxon>
        <taxon>Lecanoromycetidae</taxon>
        <taxon>Lecanorales</taxon>
        <taxon>Lecanorineae</taxon>
        <taxon>Parmeliaceae</taxon>
        <taxon>Imshaugia</taxon>
    </lineage>
</organism>
<gene>
    <name evidence="2" type="ORF">IMSHALPRED_000802</name>
</gene>
<feature type="region of interest" description="Disordered" evidence="1">
    <location>
        <begin position="371"/>
        <end position="390"/>
    </location>
</feature>
<dbReference type="PANTHER" id="PTHR35392">
    <property type="entry name" value="ZN(II)2CYS6 TRANSCRIPTION FACTOR (EUROFUNG)-RELATED-RELATED"/>
    <property type="match status" value="1"/>
</dbReference>
<dbReference type="AlphaFoldDB" id="A0A8H3J0I8"/>
<dbReference type="InterPro" id="IPR052973">
    <property type="entry name" value="Fungal_sec-metab_reg_TF"/>
</dbReference>
<protein>
    <recommendedName>
        <fullName evidence="4">Zn(2)-C6 fungal-type domain-containing protein</fullName>
    </recommendedName>
</protein>
<feature type="region of interest" description="Disordered" evidence="1">
    <location>
        <begin position="530"/>
        <end position="583"/>
    </location>
</feature>
<dbReference type="Proteomes" id="UP000664534">
    <property type="component" value="Unassembled WGS sequence"/>
</dbReference>
<feature type="compositionally biased region" description="Basic and acidic residues" evidence="1">
    <location>
        <begin position="465"/>
        <end position="481"/>
    </location>
</feature>
<dbReference type="EMBL" id="CAJPDT010000108">
    <property type="protein sequence ID" value="CAF9938438.1"/>
    <property type="molecule type" value="Genomic_DNA"/>
</dbReference>
<evidence type="ECO:0000313" key="2">
    <source>
        <dbReference type="EMBL" id="CAF9938438.1"/>
    </source>
</evidence>
<dbReference type="SUPFAM" id="SSF57701">
    <property type="entry name" value="Zn2/Cys6 DNA-binding domain"/>
    <property type="match status" value="1"/>
</dbReference>
<feature type="compositionally biased region" description="Polar residues" evidence="1">
    <location>
        <begin position="530"/>
        <end position="552"/>
    </location>
</feature>
<evidence type="ECO:0000256" key="1">
    <source>
        <dbReference type="SAM" id="MobiDB-lite"/>
    </source>
</evidence>
<sequence length="652" mass="70960">MAATDGPCSSATLCIPGQLDSTSPDTDAAGSPRDKRGAGHNAQSGSRRTAPSAINTLPRPKRAKFDPRRRQQVANVRKRGACMRCRVKKLPCSGSVPCGSCLRNQAIPRVTFDRWEQCISFSWKEANIYVFAGSCDETTYNTILGNPLSVVVENVCQGFDDMIKWDVASISSEFVLWMTDDDAQSGSTSLVGLLSSSAFESMISKFVDRSLSKNVKLLVQLTTFLYSCASEASYADCDLTSTWNLCSSVGSRVLQELEQALSNASLAAASLERLTALFAVQFATIIAVGYWKPRSPSGDLGASTFVLCQSPTPAESWTSESLTHVFSDAQEDLLRILAHHMVYIAERINLLEPKVSRKRIIEGSASRWNRRPTFQRTEMPAPKGTDPQSRLVSSCDFQDNPRQADRALPAEYPARCYHLSRSHTIDSSCRLVGGFGTCIHEQSLNSEPSPLDHLLANCHLREVQARPERTSTPRVECESVRKAAHPTRSRSSDHLPSMSARDRNYAAFECLAETDEMCAPFLCTDNEANANEASSTDETSALPLTTSPSAPQTSDPPSSTASNSQSPASIPSQRSTSTHATTSDRAPVCRSCNFATLLFDALDQDDLCQFCSALPRHPGDVADDLPDQTLPAHSDAQLGWLTQEHGAGNLLV</sequence>
<dbReference type="GO" id="GO:0008270">
    <property type="term" value="F:zinc ion binding"/>
    <property type="evidence" value="ECO:0007669"/>
    <property type="project" value="InterPro"/>
</dbReference>